<evidence type="ECO:0000256" key="2">
    <source>
        <dbReference type="ARBA" id="ARBA00022692"/>
    </source>
</evidence>
<evidence type="ECO:0000256" key="5">
    <source>
        <dbReference type="SAM" id="Phobius"/>
    </source>
</evidence>
<accession>A0A845LBV6</accession>
<name>A0A845LBV6_HELGE</name>
<dbReference type="SMART" id="SM00100">
    <property type="entry name" value="cNMP"/>
    <property type="match status" value="1"/>
</dbReference>
<comment type="subcellular location">
    <subcellularLocation>
        <location evidence="1">Membrane</location>
        <topology evidence="1">Multi-pass membrane protein</topology>
    </subcellularLocation>
</comment>
<keyword evidence="2 5" id="KW-0812">Transmembrane</keyword>
<dbReference type="AlphaFoldDB" id="A0A845LBV6"/>
<proteinExistence type="predicted"/>
<dbReference type="GO" id="GO:0022857">
    <property type="term" value="F:transmembrane transporter activity"/>
    <property type="evidence" value="ECO:0007669"/>
    <property type="project" value="InterPro"/>
</dbReference>
<dbReference type="RefSeq" id="WP_161262229.1">
    <property type="nucleotide sequence ID" value="NZ_JAFBDC010000009.1"/>
</dbReference>
<feature type="transmembrane region" description="Helical" evidence="5">
    <location>
        <begin position="270"/>
        <end position="290"/>
    </location>
</feature>
<gene>
    <name evidence="7" type="ORF">GTO89_11460</name>
</gene>
<evidence type="ECO:0000259" key="6">
    <source>
        <dbReference type="PROSITE" id="PS50042"/>
    </source>
</evidence>
<feature type="transmembrane region" description="Helical" evidence="5">
    <location>
        <begin position="529"/>
        <end position="550"/>
    </location>
</feature>
<dbReference type="PROSITE" id="PS50042">
    <property type="entry name" value="CNMP_BINDING_3"/>
    <property type="match status" value="1"/>
</dbReference>
<dbReference type="PANTHER" id="PTHR23011">
    <property type="entry name" value="CYCLIC NUCLEOTIDE-BINDING DOMAIN CONTAINING PROTEIN"/>
    <property type="match status" value="1"/>
</dbReference>
<evidence type="ECO:0000256" key="4">
    <source>
        <dbReference type="ARBA" id="ARBA00023136"/>
    </source>
</evidence>
<keyword evidence="4 5" id="KW-0472">Membrane</keyword>
<evidence type="ECO:0000313" key="7">
    <source>
        <dbReference type="EMBL" id="MZP43658.1"/>
    </source>
</evidence>
<feature type="transmembrane region" description="Helical" evidence="5">
    <location>
        <begin position="498"/>
        <end position="517"/>
    </location>
</feature>
<feature type="transmembrane region" description="Helical" evidence="5">
    <location>
        <begin position="194"/>
        <end position="211"/>
    </location>
</feature>
<dbReference type="OrthoDB" id="9783240at2"/>
<feature type="transmembrane region" description="Helical" evidence="5">
    <location>
        <begin position="354"/>
        <end position="383"/>
    </location>
</feature>
<dbReference type="SUPFAM" id="SSF51206">
    <property type="entry name" value="cAMP-binding domain-like"/>
    <property type="match status" value="1"/>
</dbReference>
<evidence type="ECO:0000256" key="1">
    <source>
        <dbReference type="ARBA" id="ARBA00004141"/>
    </source>
</evidence>
<feature type="transmembrane region" description="Helical" evidence="5">
    <location>
        <begin position="581"/>
        <end position="599"/>
    </location>
</feature>
<protein>
    <submittedName>
        <fullName evidence="7">Cyclic nucleotide-binding domain-containing protein</fullName>
    </submittedName>
</protein>
<dbReference type="InterPro" id="IPR001898">
    <property type="entry name" value="SLC13A/DASS"/>
</dbReference>
<dbReference type="Proteomes" id="UP000471031">
    <property type="component" value="Unassembled WGS sequence"/>
</dbReference>
<dbReference type="Pfam" id="PF00939">
    <property type="entry name" value="Na_sulph_symp"/>
    <property type="match status" value="1"/>
</dbReference>
<dbReference type="EMBL" id="WXEX01000009">
    <property type="protein sequence ID" value="MZP43658.1"/>
    <property type="molecule type" value="Genomic_DNA"/>
</dbReference>
<feature type="transmembrane region" description="Helical" evidence="5">
    <location>
        <begin position="310"/>
        <end position="333"/>
    </location>
</feature>
<sequence length="652" mass="71417">MDVDLRLLEMPIFSGLDRVHRAKLLPEFEEIRFPAGQIIFHEGDRGDSLYIIISGSVVVYREPAPGQGPRILARYDANDCFGETALLAGDPRTATAKTLTPCRMARLSKERFDDLVNHHHRVAIDFARLLSKRLAIYSGHNRKLHDVIAATDIDLDDFPEAAVTSRWRLFAMLPLPSGAGGAAWLGWLKEAKPFWLLSSTALLMTLLYCLLQSAGMQAAHIALLLIITAAALFWAYDFFSPHAIALCLPLAAVLVHATKPAVAFSGFSHSSWFLILGVSALTAGISRTGLMYRLALLVMKRFPPNYGGQALAWALTGALLTPVIPSSNARVSLMTPMLLALGETLRLPGCGNATAGLAMSCLLGFGHMSFLFLNGAAVCYLILGLIPHADAQWISYQTWLIDAAPLGLTFFILSFAAILLLFPHKEPLQIQPEMIDAQLTVLGPLTREEKVCLLATSFSLIGFLTQTWHQIDSAWVALTSFLILYAGSVLNDKSIRSGIDWGFLITFGSMLGFGNAMKDTGLTDTLSHMLQPLLAMVMGNQIAFLFAVALYIYLLRFVLPITPALLVGMLTVTPLCGAMHIHPIVVGLILLLTSNAWVLPNQNAMYFSMLDGTDDRLFKHEQTRVLSMLYGLICLIAIGVSVPYWEMVGLIY</sequence>
<organism evidence="7 8">
    <name type="scientific">Heliomicrobium gestii</name>
    <name type="common">Heliobacterium gestii</name>
    <dbReference type="NCBI Taxonomy" id="2699"/>
    <lineage>
        <taxon>Bacteria</taxon>
        <taxon>Bacillati</taxon>
        <taxon>Bacillota</taxon>
        <taxon>Clostridia</taxon>
        <taxon>Eubacteriales</taxon>
        <taxon>Heliobacteriaceae</taxon>
        <taxon>Heliomicrobium</taxon>
    </lineage>
</organism>
<feature type="transmembrane region" description="Helical" evidence="5">
    <location>
        <begin position="218"/>
        <end position="236"/>
    </location>
</feature>
<reference evidence="7 8" key="1">
    <citation type="submission" date="2020-01" db="EMBL/GenBank/DDBJ databases">
        <title>Whole genome sequence of Heliobacterium gestii DSM 11169.</title>
        <authorList>
            <person name="Kyndt J.A."/>
            <person name="Meyer T.E."/>
        </authorList>
    </citation>
    <scope>NUCLEOTIDE SEQUENCE [LARGE SCALE GENOMIC DNA]</scope>
    <source>
        <strain evidence="7 8">DSM 11169</strain>
    </source>
</reference>
<dbReference type="PROSITE" id="PS00889">
    <property type="entry name" value="CNMP_BINDING_2"/>
    <property type="match status" value="1"/>
</dbReference>
<dbReference type="InterPro" id="IPR014710">
    <property type="entry name" value="RmlC-like_jellyroll"/>
</dbReference>
<dbReference type="CDD" id="cd00038">
    <property type="entry name" value="CAP_ED"/>
    <property type="match status" value="1"/>
</dbReference>
<feature type="transmembrane region" description="Helical" evidence="5">
    <location>
        <begin position="403"/>
        <end position="422"/>
    </location>
</feature>
<dbReference type="GO" id="GO:0016020">
    <property type="term" value="C:membrane"/>
    <property type="evidence" value="ECO:0007669"/>
    <property type="project" value="UniProtKB-SubCell"/>
</dbReference>
<dbReference type="PRINTS" id="PR00103">
    <property type="entry name" value="CAMPKINASE"/>
</dbReference>
<dbReference type="InterPro" id="IPR018488">
    <property type="entry name" value="cNMP-bd_CS"/>
</dbReference>
<keyword evidence="3 5" id="KW-1133">Transmembrane helix</keyword>
<evidence type="ECO:0000256" key="3">
    <source>
        <dbReference type="ARBA" id="ARBA00022989"/>
    </source>
</evidence>
<dbReference type="PANTHER" id="PTHR23011:SF28">
    <property type="entry name" value="CYCLIC NUCLEOTIDE-BINDING DOMAIN CONTAINING PROTEIN"/>
    <property type="match status" value="1"/>
</dbReference>
<evidence type="ECO:0000313" key="8">
    <source>
        <dbReference type="Proteomes" id="UP000471031"/>
    </source>
</evidence>
<feature type="domain" description="Cyclic nucleotide-binding" evidence="6">
    <location>
        <begin position="12"/>
        <end position="116"/>
    </location>
</feature>
<comment type="caution">
    <text evidence="7">The sequence shown here is derived from an EMBL/GenBank/DDBJ whole genome shotgun (WGS) entry which is preliminary data.</text>
</comment>
<dbReference type="Gene3D" id="2.60.120.10">
    <property type="entry name" value="Jelly Rolls"/>
    <property type="match status" value="1"/>
</dbReference>
<dbReference type="Pfam" id="PF00027">
    <property type="entry name" value="cNMP_binding"/>
    <property type="match status" value="1"/>
</dbReference>
<feature type="transmembrane region" description="Helical" evidence="5">
    <location>
        <begin position="625"/>
        <end position="645"/>
    </location>
</feature>
<feature type="transmembrane region" description="Helical" evidence="5">
    <location>
        <begin position="557"/>
        <end position="575"/>
    </location>
</feature>
<dbReference type="InterPro" id="IPR000595">
    <property type="entry name" value="cNMP-bd_dom"/>
</dbReference>
<keyword evidence="8" id="KW-1185">Reference proteome</keyword>
<feature type="transmembrane region" description="Helical" evidence="5">
    <location>
        <begin position="474"/>
        <end position="491"/>
    </location>
</feature>
<dbReference type="InterPro" id="IPR018490">
    <property type="entry name" value="cNMP-bd_dom_sf"/>
</dbReference>